<dbReference type="SUPFAM" id="SSF69635">
    <property type="entry name" value="Type III secretory system chaperone-like"/>
    <property type="match status" value="1"/>
</dbReference>
<protein>
    <submittedName>
        <fullName evidence="1">YbjN domain-containing protein</fullName>
    </submittedName>
</protein>
<dbReference type="Proteomes" id="UP000322362">
    <property type="component" value="Unassembled WGS sequence"/>
</dbReference>
<dbReference type="RefSeq" id="WP_148917397.1">
    <property type="nucleotide sequence ID" value="NZ_VTAV01000001.1"/>
</dbReference>
<proteinExistence type="predicted"/>
<dbReference type="Pfam" id="PF22550">
    <property type="entry name" value="CesT_Tir_1"/>
    <property type="match status" value="1"/>
</dbReference>
<dbReference type="EMBL" id="VTAV01000001">
    <property type="protein sequence ID" value="TYR37932.1"/>
    <property type="molecule type" value="Genomic_DNA"/>
</dbReference>
<gene>
    <name evidence="1" type="ORF">FXV77_01205</name>
</gene>
<comment type="caution">
    <text evidence="1">The sequence shown here is derived from an EMBL/GenBank/DDBJ whole genome shotgun (WGS) entry which is preliminary data.</text>
</comment>
<sequence length="133" mass="15272">MLFRKIKKYIEDIGFTICKNSEQEGFFIVESETDGIHNLIIGVAPPVIIFEQYLFTLQSDNLATFKALLMKNRDIIHGGFALTEDGKKVIFRYTLQAHNIDQNEFDAAINSLSLLLSEYYEQLIAFSKNQTNK</sequence>
<name>A0A5D4HC65_9SPHI</name>
<evidence type="ECO:0000313" key="1">
    <source>
        <dbReference type="EMBL" id="TYR37932.1"/>
    </source>
</evidence>
<dbReference type="AlphaFoldDB" id="A0A5D4HC65"/>
<reference evidence="1 2" key="1">
    <citation type="submission" date="2019-08" db="EMBL/GenBank/DDBJ databases">
        <title>Phlebobacter frassis gen. nov. sp. nov., a new member of family Sphingobacteriaceae isolated from sand fly rearing media.</title>
        <authorList>
            <person name="Kakumanu M.L."/>
            <person name="Marayati B.F."/>
            <person name="Wada-Katsumata A."/>
            <person name="Wasserberg G."/>
            <person name="Schal C."/>
            <person name="Apperson C.S."/>
            <person name="Ponnusamy L."/>
        </authorList>
    </citation>
    <scope>NUCLEOTIDE SEQUENCE [LARGE SCALE GENOMIC DNA]</scope>
    <source>
        <strain evidence="1 2">SSI9</strain>
    </source>
</reference>
<keyword evidence="2" id="KW-1185">Reference proteome</keyword>
<accession>A0A5D4HC65</accession>
<evidence type="ECO:0000313" key="2">
    <source>
        <dbReference type="Proteomes" id="UP000322362"/>
    </source>
</evidence>
<dbReference type="Gene3D" id="3.30.1460.10">
    <property type="match status" value="1"/>
</dbReference>
<dbReference type="InterPro" id="IPR054345">
    <property type="entry name" value="Tir-like"/>
</dbReference>
<organism evidence="1 2">
    <name type="scientific">Sphingobacterium phlebotomi</name>
    <dbReference type="NCBI Taxonomy" id="2605433"/>
    <lineage>
        <taxon>Bacteria</taxon>
        <taxon>Pseudomonadati</taxon>
        <taxon>Bacteroidota</taxon>
        <taxon>Sphingobacteriia</taxon>
        <taxon>Sphingobacteriales</taxon>
        <taxon>Sphingobacteriaceae</taxon>
        <taxon>Sphingobacterium</taxon>
    </lineage>
</organism>